<keyword evidence="4" id="KW-1185">Reference proteome</keyword>
<dbReference type="Pfam" id="PF02627">
    <property type="entry name" value="CMD"/>
    <property type="match status" value="1"/>
</dbReference>
<evidence type="ECO:0000259" key="2">
    <source>
        <dbReference type="Pfam" id="PF02627"/>
    </source>
</evidence>
<evidence type="ECO:0000256" key="1">
    <source>
        <dbReference type="SAM" id="MobiDB-lite"/>
    </source>
</evidence>
<dbReference type="SUPFAM" id="SSF69118">
    <property type="entry name" value="AhpD-like"/>
    <property type="match status" value="2"/>
</dbReference>
<dbReference type="EMBL" id="BAAAHQ010000042">
    <property type="protein sequence ID" value="GAA0948337.1"/>
    <property type="molecule type" value="Genomic_DNA"/>
</dbReference>
<protein>
    <submittedName>
        <fullName evidence="3">Carboxymuconolactone decarboxylase family protein</fullName>
    </submittedName>
</protein>
<dbReference type="InterPro" id="IPR003779">
    <property type="entry name" value="CMD-like"/>
</dbReference>
<dbReference type="RefSeq" id="WP_343954079.1">
    <property type="nucleotide sequence ID" value="NZ_BAAAHQ010000042.1"/>
</dbReference>
<organism evidence="3 4">
    <name type="scientific">Nonomuraea longicatena</name>
    <dbReference type="NCBI Taxonomy" id="83682"/>
    <lineage>
        <taxon>Bacteria</taxon>
        <taxon>Bacillati</taxon>
        <taxon>Actinomycetota</taxon>
        <taxon>Actinomycetes</taxon>
        <taxon>Streptosporangiales</taxon>
        <taxon>Streptosporangiaceae</taxon>
        <taxon>Nonomuraea</taxon>
    </lineage>
</organism>
<reference evidence="3 4" key="1">
    <citation type="journal article" date="2019" name="Int. J. Syst. Evol. Microbiol.">
        <title>The Global Catalogue of Microorganisms (GCM) 10K type strain sequencing project: providing services to taxonomists for standard genome sequencing and annotation.</title>
        <authorList>
            <consortium name="The Broad Institute Genomics Platform"/>
            <consortium name="The Broad Institute Genome Sequencing Center for Infectious Disease"/>
            <person name="Wu L."/>
            <person name="Ma J."/>
        </authorList>
    </citation>
    <scope>NUCLEOTIDE SEQUENCE [LARGE SCALE GENOMIC DNA]</scope>
    <source>
        <strain evidence="3 4">JCM 11136</strain>
    </source>
</reference>
<comment type="caution">
    <text evidence="3">The sequence shown here is derived from an EMBL/GenBank/DDBJ whole genome shotgun (WGS) entry which is preliminary data.</text>
</comment>
<feature type="compositionally biased region" description="Basic and acidic residues" evidence="1">
    <location>
        <begin position="359"/>
        <end position="369"/>
    </location>
</feature>
<evidence type="ECO:0000313" key="3">
    <source>
        <dbReference type="EMBL" id="GAA0948337.1"/>
    </source>
</evidence>
<dbReference type="Gene3D" id="1.20.1290.10">
    <property type="entry name" value="AhpD-like"/>
    <property type="match status" value="2"/>
</dbReference>
<dbReference type="InterPro" id="IPR004675">
    <property type="entry name" value="AhpD_core"/>
</dbReference>
<name>A0ABN1QW95_9ACTN</name>
<accession>A0ABN1QW95</accession>
<dbReference type="Proteomes" id="UP001501578">
    <property type="component" value="Unassembled WGS sequence"/>
</dbReference>
<sequence>MTGLFARFTRRRGLSQIRHVAPVHPRNARGLVAAVYAQVEHDFGMLAPPVALHAPAPPTLAAAWAMVRETLVASGPLPRAAKEAVATAVSQQNACPYCAEVHGMMSYGLLSEPDAVAVNGGRTGEIADAEIRGAVAWATGDLADVPVPDEQAAELWGTAVTFHYLNRMVNVFLPDGLFPAGANVPMRLAGRLARPLVLRRSEPGAAAGLPAARRVPEDLGWAAGNPAVREAFAAAYEVIEEAGARVVPQDVRELVSEEVARRAGRPPGLSRSWVHEAVASLRPAERAAGRLALLTAVAAYQVDPSVVDDYRRTGADDRHLVELTAWASCTAARHWARTRAGSPGQAVRPTRPQRQKSTARSEPDRKAEA</sequence>
<dbReference type="InterPro" id="IPR029032">
    <property type="entry name" value="AhpD-like"/>
</dbReference>
<feature type="domain" description="Carboxymuconolactone decarboxylase-like" evidence="2">
    <location>
        <begin position="58"/>
        <end position="104"/>
    </location>
</feature>
<evidence type="ECO:0000313" key="4">
    <source>
        <dbReference type="Proteomes" id="UP001501578"/>
    </source>
</evidence>
<dbReference type="NCBIfam" id="TIGR00778">
    <property type="entry name" value="ahpD_dom"/>
    <property type="match status" value="1"/>
</dbReference>
<feature type="region of interest" description="Disordered" evidence="1">
    <location>
        <begin position="337"/>
        <end position="369"/>
    </location>
</feature>
<proteinExistence type="predicted"/>
<gene>
    <name evidence="3" type="ORF">GCM10009560_65640</name>
</gene>